<dbReference type="InParanoid" id="A0C3S7"/>
<protein>
    <submittedName>
        <fullName evidence="2">Uncharacterized protein</fullName>
    </submittedName>
</protein>
<dbReference type="AlphaFoldDB" id="A0C3S7"/>
<dbReference type="EMBL" id="CT868039">
    <property type="protein sequence ID" value="CAK65444.1"/>
    <property type="molecule type" value="Genomic_DNA"/>
</dbReference>
<evidence type="ECO:0000256" key="1">
    <source>
        <dbReference type="SAM" id="Phobius"/>
    </source>
</evidence>
<dbReference type="GeneID" id="5018620"/>
<evidence type="ECO:0000313" key="2">
    <source>
        <dbReference type="EMBL" id="CAK65444.1"/>
    </source>
</evidence>
<organism evidence="2 3">
    <name type="scientific">Paramecium tetraurelia</name>
    <dbReference type="NCBI Taxonomy" id="5888"/>
    <lineage>
        <taxon>Eukaryota</taxon>
        <taxon>Sar</taxon>
        <taxon>Alveolata</taxon>
        <taxon>Ciliophora</taxon>
        <taxon>Intramacronucleata</taxon>
        <taxon>Oligohymenophorea</taxon>
        <taxon>Peniculida</taxon>
        <taxon>Parameciidae</taxon>
        <taxon>Paramecium</taxon>
    </lineage>
</organism>
<dbReference type="KEGG" id="ptm:GSPATT00034923001"/>
<dbReference type="HOGENOM" id="CLU_916616_0_0_1"/>
<keyword evidence="3" id="KW-1185">Reference proteome</keyword>
<keyword evidence="1" id="KW-0472">Membrane</keyword>
<feature type="transmembrane region" description="Helical" evidence="1">
    <location>
        <begin position="74"/>
        <end position="98"/>
    </location>
</feature>
<dbReference type="OrthoDB" id="317709at2759"/>
<gene>
    <name evidence="2" type="ORF">GSPATT00034923001</name>
</gene>
<accession>A0C3S7</accession>
<proteinExistence type="predicted"/>
<keyword evidence="1" id="KW-1133">Transmembrane helix</keyword>
<sequence length="304" mass="35631">MDTNGLEFNEQVNLLRSPPNFEFAENHRKAQIIHKEILRNSKRCPCCNQPIQTINYPLSTDIDIFIAHGTAYKYFLMIQIQFILLTINFIVAGIYNLIQNQKGYSCMNNETCKKTLNNYLSILNRMDSDQQYADNLLDSLYLVSIFIQLAFIRYLSYSEYDYHNLDHEIDDESAIKSCSMEILFFPSESSKKQIMNYFVNQQLEGEGVQFNIIDCCLIYDQEHLENQLKVKIREILAQNSDISLKDVLRTTVDQIFVLQNRELFLQFTGRVFLTLSNEVKILLSLIQELGHQIQKQNQEKLFNN</sequence>
<dbReference type="RefSeq" id="XP_001432841.1">
    <property type="nucleotide sequence ID" value="XM_001432804.1"/>
</dbReference>
<name>A0C3S7_PARTE</name>
<dbReference type="OMA" id="MNNETCK"/>
<evidence type="ECO:0000313" key="3">
    <source>
        <dbReference type="Proteomes" id="UP000000600"/>
    </source>
</evidence>
<dbReference type="Proteomes" id="UP000000600">
    <property type="component" value="Unassembled WGS sequence"/>
</dbReference>
<reference evidence="2 3" key="1">
    <citation type="journal article" date="2006" name="Nature">
        <title>Global trends of whole-genome duplications revealed by the ciliate Paramecium tetraurelia.</title>
        <authorList>
            <consortium name="Genoscope"/>
            <person name="Aury J.-M."/>
            <person name="Jaillon O."/>
            <person name="Duret L."/>
            <person name="Noel B."/>
            <person name="Jubin C."/>
            <person name="Porcel B.M."/>
            <person name="Segurens B."/>
            <person name="Daubin V."/>
            <person name="Anthouard V."/>
            <person name="Aiach N."/>
            <person name="Arnaiz O."/>
            <person name="Billaut A."/>
            <person name="Beisson J."/>
            <person name="Blanc I."/>
            <person name="Bouhouche K."/>
            <person name="Camara F."/>
            <person name="Duharcourt S."/>
            <person name="Guigo R."/>
            <person name="Gogendeau D."/>
            <person name="Katinka M."/>
            <person name="Keller A.-M."/>
            <person name="Kissmehl R."/>
            <person name="Klotz C."/>
            <person name="Koll F."/>
            <person name="Le Moue A."/>
            <person name="Lepere C."/>
            <person name="Malinsky S."/>
            <person name="Nowacki M."/>
            <person name="Nowak J.K."/>
            <person name="Plattner H."/>
            <person name="Poulain J."/>
            <person name="Ruiz F."/>
            <person name="Serrano V."/>
            <person name="Zagulski M."/>
            <person name="Dessen P."/>
            <person name="Betermier M."/>
            <person name="Weissenbach J."/>
            <person name="Scarpelli C."/>
            <person name="Schachter V."/>
            <person name="Sperling L."/>
            <person name="Meyer E."/>
            <person name="Cohen J."/>
            <person name="Wincker P."/>
        </authorList>
    </citation>
    <scope>NUCLEOTIDE SEQUENCE [LARGE SCALE GENOMIC DNA]</scope>
    <source>
        <strain evidence="2 3">Stock d4-2</strain>
    </source>
</reference>
<keyword evidence="1" id="KW-0812">Transmembrane</keyword>